<organism evidence="1 2">
    <name type="scientific">Gossypium arboreum</name>
    <name type="common">Tree cotton</name>
    <name type="synonym">Gossypium nanking</name>
    <dbReference type="NCBI Taxonomy" id="29729"/>
    <lineage>
        <taxon>Eukaryota</taxon>
        <taxon>Viridiplantae</taxon>
        <taxon>Streptophyta</taxon>
        <taxon>Embryophyta</taxon>
        <taxon>Tracheophyta</taxon>
        <taxon>Spermatophyta</taxon>
        <taxon>Magnoliopsida</taxon>
        <taxon>eudicotyledons</taxon>
        <taxon>Gunneridae</taxon>
        <taxon>Pentapetalae</taxon>
        <taxon>rosids</taxon>
        <taxon>malvids</taxon>
        <taxon>Malvales</taxon>
        <taxon>Malvaceae</taxon>
        <taxon>Malvoideae</taxon>
        <taxon>Gossypium</taxon>
    </lineage>
</organism>
<dbReference type="AlphaFoldDB" id="A0A0B0PR38"/>
<reference evidence="2" key="1">
    <citation type="submission" date="2014-09" db="EMBL/GenBank/DDBJ databases">
        <authorList>
            <person name="Mudge J."/>
            <person name="Ramaraj T."/>
            <person name="Lindquist I.E."/>
            <person name="Bharti A.K."/>
            <person name="Sundararajan A."/>
            <person name="Cameron C.T."/>
            <person name="Woodward J.E."/>
            <person name="May G.D."/>
            <person name="Brubaker C."/>
            <person name="Broadhvest J."/>
            <person name="Wilkins T.A."/>
        </authorList>
    </citation>
    <scope>NUCLEOTIDE SEQUENCE</scope>
    <source>
        <strain evidence="2">cv. AKA8401</strain>
    </source>
</reference>
<evidence type="ECO:0000313" key="1">
    <source>
        <dbReference type="EMBL" id="KHG27485.1"/>
    </source>
</evidence>
<gene>
    <name evidence="1" type="ORF">F383_15279</name>
</gene>
<evidence type="ECO:0000313" key="2">
    <source>
        <dbReference type="Proteomes" id="UP000032142"/>
    </source>
</evidence>
<accession>A0A0B0PR38</accession>
<dbReference type="EMBL" id="KN441228">
    <property type="protein sequence ID" value="KHG27485.1"/>
    <property type="molecule type" value="Genomic_DNA"/>
</dbReference>
<protein>
    <submittedName>
        <fullName evidence="1">Uncharacterized protein</fullName>
    </submittedName>
</protein>
<dbReference type="Proteomes" id="UP000032142">
    <property type="component" value="Unassembled WGS sequence"/>
</dbReference>
<sequence>MACIGTWSFWYMCHYEFCQMCWLIFV</sequence>
<proteinExistence type="predicted"/>
<keyword evidence="2" id="KW-1185">Reference proteome</keyword>
<name>A0A0B0PR38_GOSAR</name>